<proteinExistence type="predicted"/>
<keyword evidence="2" id="KW-1185">Reference proteome</keyword>
<accession>A0A0A0LL48</accession>
<evidence type="ECO:0000313" key="1">
    <source>
        <dbReference type="EMBL" id="KGN61462.1"/>
    </source>
</evidence>
<dbReference type="EMBL" id="CM002923">
    <property type="protein sequence ID" value="KGN61462.1"/>
    <property type="molecule type" value="Genomic_DNA"/>
</dbReference>
<dbReference type="Gramene" id="KGN61462">
    <property type="protein sequence ID" value="KGN61462"/>
    <property type="gene ID" value="Csa_2G136680"/>
</dbReference>
<organism evidence="1 2">
    <name type="scientific">Cucumis sativus</name>
    <name type="common">Cucumber</name>
    <dbReference type="NCBI Taxonomy" id="3659"/>
    <lineage>
        <taxon>Eukaryota</taxon>
        <taxon>Viridiplantae</taxon>
        <taxon>Streptophyta</taxon>
        <taxon>Embryophyta</taxon>
        <taxon>Tracheophyta</taxon>
        <taxon>Spermatophyta</taxon>
        <taxon>Magnoliopsida</taxon>
        <taxon>eudicotyledons</taxon>
        <taxon>Gunneridae</taxon>
        <taxon>Pentapetalae</taxon>
        <taxon>rosids</taxon>
        <taxon>fabids</taxon>
        <taxon>Cucurbitales</taxon>
        <taxon>Cucurbitaceae</taxon>
        <taxon>Benincaseae</taxon>
        <taxon>Cucumis</taxon>
    </lineage>
</organism>
<evidence type="ECO:0000313" key="2">
    <source>
        <dbReference type="Proteomes" id="UP000029981"/>
    </source>
</evidence>
<name>A0A0A0LL48_CUCSA</name>
<reference evidence="1 2" key="4">
    <citation type="journal article" date="2011" name="BMC Genomics">
        <title>RNA-Seq improves annotation of protein-coding genes in the cucumber genome.</title>
        <authorList>
            <person name="Li Z."/>
            <person name="Zhang Z."/>
            <person name="Yan P."/>
            <person name="Huang S."/>
            <person name="Fei Z."/>
            <person name="Lin K."/>
        </authorList>
    </citation>
    <scope>NUCLEOTIDE SEQUENCE [LARGE SCALE GENOMIC DNA]</scope>
    <source>
        <strain evidence="2">cv. 9930</strain>
    </source>
</reference>
<reference evidence="1 2" key="2">
    <citation type="journal article" date="2009" name="PLoS ONE">
        <title>An integrated genetic and cytogenetic map of the cucumber genome.</title>
        <authorList>
            <person name="Ren Y."/>
            <person name="Zhang Z."/>
            <person name="Liu J."/>
            <person name="Staub J.E."/>
            <person name="Han Y."/>
            <person name="Cheng Z."/>
            <person name="Li X."/>
            <person name="Lu J."/>
            <person name="Miao H."/>
            <person name="Kang H."/>
            <person name="Xie B."/>
            <person name="Gu X."/>
            <person name="Wang X."/>
            <person name="Du Y."/>
            <person name="Jin W."/>
            <person name="Huang S."/>
        </authorList>
    </citation>
    <scope>NUCLEOTIDE SEQUENCE [LARGE SCALE GENOMIC DNA]</scope>
    <source>
        <strain evidence="2">cv. 9930</strain>
    </source>
</reference>
<gene>
    <name evidence="1" type="ORF">Csa_2G136680</name>
</gene>
<sequence length="124" mass="14914">MHSRKARDKLWLIDKQQRTRRSTSDGQEWWTIFSRHTVANRKRDEVPRRSASNFDHLRRELVVMRLAGQHSVTVVIDVGSRKIERYCNVRRGHQRDFEKRGMLGFHEEDFSNSLSFFLLFINLK</sequence>
<reference evidence="1 2" key="3">
    <citation type="journal article" date="2010" name="BMC Genomics">
        <title>Transcriptome sequencing and comparative analysis of cucumber flowers with different sex types.</title>
        <authorList>
            <person name="Guo S."/>
            <person name="Zheng Y."/>
            <person name="Joung J.G."/>
            <person name="Liu S."/>
            <person name="Zhang Z."/>
            <person name="Crasta O.R."/>
            <person name="Sobral B.W."/>
            <person name="Xu Y."/>
            <person name="Huang S."/>
            <person name="Fei Z."/>
        </authorList>
    </citation>
    <scope>NUCLEOTIDE SEQUENCE [LARGE SCALE GENOMIC DNA]</scope>
    <source>
        <strain evidence="2">cv. 9930</strain>
    </source>
</reference>
<reference evidence="1 2" key="1">
    <citation type="journal article" date="2009" name="Nat. Genet.">
        <title>The genome of the cucumber, Cucumis sativus L.</title>
        <authorList>
            <person name="Huang S."/>
            <person name="Li R."/>
            <person name="Zhang Z."/>
            <person name="Li L."/>
            <person name="Gu X."/>
            <person name="Fan W."/>
            <person name="Lucas W.J."/>
            <person name="Wang X."/>
            <person name="Xie B."/>
            <person name="Ni P."/>
            <person name="Ren Y."/>
            <person name="Zhu H."/>
            <person name="Li J."/>
            <person name="Lin K."/>
            <person name="Jin W."/>
            <person name="Fei Z."/>
            <person name="Li G."/>
            <person name="Staub J."/>
            <person name="Kilian A."/>
            <person name="van der Vossen E.A."/>
            <person name="Wu Y."/>
            <person name="Guo J."/>
            <person name="He J."/>
            <person name="Jia Z."/>
            <person name="Ren Y."/>
            <person name="Tian G."/>
            <person name="Lu Y."/>
            <person name="Ruan J."/>
            <person name="Qian W."/>
            <person name="Wang M."/>
            <person name="Huang Q."/>
            <person name="Li B."/>
            <person name="Xuan Z."/>
            <person name="Cao J."/>
            <person name="Asan"/>
            <person name="Wu Z."/>
            <person name="Zhang J."/>
            <person name="Cai Q."/>
            <person name="Bai Y."/>
            <person name="Zhao B."/>
            <person name="Han Y."/>
            <person name="Li Y."/>
            <person name="Li X."/>
            <person name="Wang S."/>
            <person name="Shi Q."/>
            <person name="Liu S."/>
            <person name="Cho W.K."/>
            <person name="Kim J.Y."/>
            <person name="Xu Y."/>
            <person name="Heller-Uszynska K."/>
            <person name="Miao H."/>
            <person name="Cheng Z."/>
            <person name="Zhang S."/>
            <person name="Wu J."/>
            <person name="Yang Y."/>
            <person name="Kang H."/>
            <person name="Li M."/>
            <person name="Liang H."/>
            <person name="Ren X."/>
            <person name="Shi Z."/>
            <person name="Wen M."/>
            <person name="Jian M."/>
            <person name="Yang H."/>
            <person name="Zhang G."/>
            <person name="Yang Z."/>
            <person name="Chen R."/>
            <person name="Liu S."/>
            <person name="Li J."/>
            <person name="Ma L."/>
            <person name="Liu H."/>
            <person name="Zhou Y."/>
            <person name="Zhao J."/>
            <person name="Fang X."/>
            <person name="Li G."/>
            <person name="Fang L."/>
            <person name="Li Y."/>
            <person name="Liu D."/>
            <person name="Zheng H."/>
            <person name="Zhang Y."/>
            <person name="Qin N."/>
            <person name="Li Z."/>
            <person name="Yang G."/>
            <person name="Yang S."/>
            <person name="Bolund L."/>
            <person name="Kristiansen K."/>
            <person name="Zheng H."/>
            <person name="Li S."/>
            <person name="Zhang X."/>
            <person name="Yang H."/>
            <person name="Wang J."/>
            <person name="Sun R."/>
            <person name="Zhang B."/>
            <person name="Jiang S."/>
            <person name="Wang J."/>
            <person name="Du Y."/>
            <person name="Li S."/>
        </authorList>
    </citation>
    <scope>NUCLEOTIDE SEQUENCE [LARGE SCALE GENOMIC DNA]</scope>
    <source>
        <strain evidence="2">cv. 9930</strain>
    </source>
</reference>
<protein>
    <submittedName>
        <fullName evidence="1">Uncharacterized protein</fullName>
    </submittedName>
</protein>
<dbReference type="Proteomes" id="UP000029981">
    <property type="component" value="Chromosome 2"/>
</dbReference>
<dbReference type="AlphaFoldDB" id="A0A0A0LL48"/>